<evidence type="ECO:0000313" key="2">
    <source>
        <dbReference type="Proteomes" id="UP000015105"/>
    </source>
</evidence>
<reference evidence="2" key="2">
    <citation type="journal article" date="2017" name="Nat. Plants">
        <title>The Aegilops tauschii genome reveals multiple impacts of transposons.</title>
        <authorList>
            <person name="Zhao G."/>
            <person name="Zou C."/>
            <person name="Li K."/>
            <person name="Wang K."/>
            <person name="Li T."/>
            <person name="Gao L."/>
            <person name="Zhang X."/>
            <person name="Wang H."/>
            <person name="Yang Z."/>
            <person name="Liu X."/>
            <person name="Jiang W."/>
            <person name="Mao L."/>
            <person name="Kong X."/>
            <person name="Jiao Y."/>
            <person name="Jia J."/>
        </authorList>
    </citation>
    <scope>NUCLEOTIDE SEQUENCE [LARGE SCALE GENOMIC DNA]</scope>
    <source>
        <strain evidence="2">cv. AL8/78</strain>
    </source>
</reference>
<dbReference type="EnsemblPlants" id="AET5Gv20038900.4">
    <property type="protein sequence ID" value="AET5Gv20038900.4"/>
    <property type="gene ID" value="AET5Gv20038900"/>
</dbReference>
<dbReference type="AlphaFoldDB" id="A0A453JH17"/>
<reference evidence="1" key="3">
    <citation type="journal article" date="2017" name="Nature">
        <title>Genome sequence of the progenitor of the wheat D genome Aegilops tauschii.</title>
        <authorList>
            <person name="Luo M.C."/>
            <person name="Gu Y.Q."/>
            <person name="Puiu D."/>
            <person name="Wang H."/>
            <person name="Twardziok S.O."/>
            <person name="Deal K.R."/>
            <person name="Huo N."/>
            <person name="Zhu T."/>
            <person name="Wang L."/>
            <person name="Wang Y."/>
            <person name="McGuire P.E."/>
            <person name="Liu S."/>
            <person name="Long H."/>
            <person name="Ramasamy R.K."/>
            <person name="Rodriguez J.C."/>
            <person name="Van S.L."/>
            <person name="Yuan L."/>
            <person name="Wang Z."/>
            <person name="Xia Z."/>
            <person name="Xiao L."/>
            <person name="Anderson O.D."/>
            <person name="Ouyang S."/>
            <person name="Liang Y."/>
            <person name="Zimin A.V."/>
            <person name="Pertea G."/>
            <person name="Qi P."/>
            <person name="Bennetzen J.L."/>
            <person name="Dai X."/>
            <person name="Dawson M.W."/>
            <person name="Muller H.G."/>
            <person name="Kugler K."/>
            <person name="Rivarola-Duarte L."/>
            <person name="Spannagl M."/>
            <person name="Mayer K.F.X."/>
            <person name="Lu F.H."/>
            <person name="Bevan M.W."/>
            <person name="Leroy P."/>
            <person name="Li P."/>
            <person name="You F.M."/>
            <person name="Sun Q."/>
            <person name="Liu Z."/>
            <person name="Lyons E."/>
            <person name="Wicker T."/>
            <person name="Salzberg S.L."/>
            <person name="Devos K.M."/>
            <person name="Dvorak J."/>
        </authorList>
    </citation>
    <scope>NUCLEOTIDE SEQUENCE [LARGE SCALE GENOMIC DNA]</scope>
    <source>
        <strain evidence="1">cv. AL8/78</strain>
    </source>
</reference>
<dbReference type="Gramene" id="AET5Gv20038900.4">
    <property type="protein sequence ID" value="AET5Gv20038900.4"/>
    <property type="gene ID" value="AET5Gv20038900"/>
</dbReference>
<organism evidence="1 2">
    <name type="scientific">Aegilops tauschii subsp. strangulata</name>
    <name type="common">Goatgrass</name>
    <dbReference type="NCBI Taxonomy" id="200361"/>
    <lineage>
        <taxon>Eukaryota</taxon>
        <taxon>Viridiplantae</taxon>
        <taxon>Streptophyta</taxon>
        <taxon>Embryophyta</taxon>
        <taxon>Tracheophyta</taxon>
        <taxon>Spermatophyta</taxon>
        <taxon>Magnoliopsida</taxon>
        <taxon>Liliopsida</taxon>
        <taxon>Poales</taxon>
        <taxon>Poaceae</taxon>
        <taxon>BOP clade</taxon>
        <taxon>Pooideae</taxon>
        <taxon>Triticodae</taxon>
        <taxon>Triticeae</taxon>
        <taxon>Triticinae</taxon>
        <taxon>Aegilops</taxon>
    </lineage>
</organism>
<dbReference type="Proteomes" id="UP000015105">
    <property type="component" value="Chromosome 5D"/>
</dbReference>
<keyword evidence="2" id="KW-1185">Reference proteome</keyword>
<reference evidence="1" key="5">
    <citation type="journal article" date="2021" name="G3 (Bethesda)">
        <title>Aegilops tauschii genome assembly Aet v5.0 features greater sequence contiguity and improved annotation.</title>
        <authorList>
            <person name="Wang L."/>
            <person name="Zhu T."/>
            <person name="Rodriguez J.C."/>
            <person name="Deal K.R."/>
            <person name="Dubcovsky J."/>
            <person name="McGuire P.E."/>
            <person name="Lux T."/>
            <person name="Spannagl M."/>
            <person name="Mayer K.F.X."/>
            <person name="Baldrich P."/>
            <person name="Meyers B.C."/>
            <person name="Huo N."/>
            <person name="Gu Y.Q."/>
            <person name="Zhou H."/>
            <person name="Devos K.M."/>
            <person name="Bennetzen J.L."/>
            <person name="Unver T."/>
            <person name="Budak H."/>
            <person name="Gulick P.J."/>
            <person name="Galiba G."/>
            <person name="Kalapos B."/>
            <person name="Nelson D.R."/>
            <person name="Li P."/>
            <person name="You F.M."/>
            <person name="Luo M.C."/>
            <person name="Dvorak J."/>
        </authorList>
    </citation>
    <scope>NUCLEOTIDE SEQUENCE [LARGE SCALE GENOMIC DNA]</scope>
    <source>
        <strain evidence="1">cv. AL8/78</strain>
    </source>
</reference>
<reference evidence="2" key="1">
    <citation type="journal article" date="2014" name="Science">
        <title>Ancient hybridizations among the ancestral genomes of bread wheat.</title>
        <authorList>
            <consortium name="International Wheat Genome Sequencing Consortium,"/>
            <person name="Marcussen T."/>
            <person name="Sandve S.R."/>
            <person name="Heier L."/>
            <person name="Spannagl M."/>
            <person name="Pfeifer M."/>
            <person name="Jakobsen K.S."/>
            <person name="Wulff B.B."/>
            <person name="Steuernagel B."/>
            <person name="Mayer K.F."/>
            <person name="Olsen O.A."/>
        </authorList>
    </citation>
    <scope>NUCLEOTIDE SEQUENCE [LARGE SCALE GENOMIC DNA]</scope>
    <source>
        <strain evidence="2">cv. AL8/78</strain>
    </source>
</reference>
<accession>A0A453JH17</accession>
<name>A0A453JH17_AEGTS</name>
<evidence type="ECO:0000313" key="1">
    <source>
        <dbReference type="EnsemblPlants" id="AET5Gv20038900.4"/>
    </source>
</evidence>
<protein>
    <submittedName>
        <fullName evidence="1">Uncharacterized protein</fullName>
    </submittedName>
</protein>
<reference evidence="1" key="4">
    <citation type="submission" date="2019-03" db="UniProtKB">
        <authorList>
            <consortium name="EnsemblPlants"/>
        </authorList>
    </citation>
    <scope>IDENTIFICATION</scope>
</reference>
<proteinExistence type="predicted"/>
<sequence length="113" mass="12358">KWQAPLYIAASAVVPLRRQPNTQPWRFLLASAPSKATGFGQSAPPAPKRPLFWGLPKGLAHAWCQLQLRSGPSSARPLCLRLLGSAPQQRQPGQARYCTIAIHIFTPQINKPG</sequence>